<reference evidence="9" key="2">
    <citation type="submission" date="2015-01" db="EMBL/GenBank/DDBJ databases">
        <title>Evolutionary Origins and Diversification of the Mycorrhizal Mutualists.</title>
        <authorList>
            <consortium name="DOE Joint Genome Institute"/>
            <consortium name="Mycorrhizal Genomics Consortium"/>
            <person name="Kohler A."/>
            <person name="Kuo A."/>
            <person name="Nagy L.G."/>
            <person name="Floudas D."/>
            <person name="Copeland A."/>
            <person name="Barry K.W."/>
            <person name="Cichocki N."/>
            <person name="Veneault-Fourrey C."/>
            <person name="LaButti K."/>
            <person name="Lindquist E.A."/>
            <person name="Lipzen A."/>
            <person name="Lundell T."/>
            <person name="Morin E."/>
            <person name="Murat C."/>
            <person name="Riley R."/>
            <person name="Ohm R."/>
            <person name="Sun H."/>
            <person name="Tunlid A."/>
            <person name="Henrissat B."/>
            <person name="Grigoriev I.V."/>
            <person name="Hibbett D.S."/>
            <person name="Martin F."/>
        </authorList>
    </citation>
    <scope>NUCLEOTIDE SEQUENCE [LARGE SCALE GENOMIC DNA]</scope>
    <source>
        <strain evidence="9">Zn</strain>
    </source>
</reference>
<evidence type="ECO:0000256" key="6">
    <source>
        <dbReference type="SAM" id="MobiDB-lite"/>
    </source>
</evidence>
<keyword evidence="3" id="KW-0805">Transcription regulation</keyword>
<gene>
    <name evidence="8" type="ORF">OIDMADRAFT_149740</name>
</gene>
<reference evidence="8 9" key="1">
    <citation type="submission" date="2014-04" db="EMBL/GenBank/DDBJ databases">
        <authorList>
            <consortium name="DOE Joint Genome Institute"/>
            <person name="Kuo A."/>
            <person name="Martino E."/>
            <person name="Perotto S."/>
            <person name="Kohler A."/>
            <person name="Nagy L.G."/>
            <person name="Floudas D."/>
            <person name="Copeland A."/>
            <person name="Barry K.W."/>
            <person name="Cichocki N."/>
            <person name="Veneault-Fourrey C."/>
            <person name="LaButti K."/>
            <person name="Lindquist E.A."/>
            <person name="Lipzen A."/>
            <person name="Lundell T."/>
            <person name="Morin E."/>
            <person name="Murat C."/>
            <person name="Sun H."/>
            <person name="Tunlid A."/>
            <person name="Henrissat B."/>
            <person name="Grigoriev I.V."/>
            <person name="Hibbett D.S."/>
            <person name="Martin F."/>
            <person name="Nordberg H.P."/>
            <person name="Cantor M.N."/>
            <person name="Hua S.X."/>
        </authorList>
    </citation>
    <scope>NUCLEOTIDE SEQUENCE [LARGE SCALE GENOMIC DNA]</scope>
    <source>
        <strain evidence="8 9">Zn</strain>
    </source>
</reference>
<evidence type="ECO:0000256" key="3">
    <source>
        <dbReference type="ARBA" id="ARBA00023015"/>
    </source>
</evidence>
<dbReference type="STRING" id="913774.A0A0C3GAY9"/>
<evidence type="ECO:0000259" key="7">
    <source>
        <dbReference type="SMART" id="SM00906"/>
    </source>
</evidence>
<dbReference type="InterPro" id="IPR007219">
    <property type="entry name" value="XnlR_reg_dom"/>
</dbReference>
<name>A0A0C3GAY9_OIDMZ</name>
<protein>
    <recommendedName>
        <fullName evidence="7">Xylanolytic transcriptional activator regulatory domain-containing protein</fullName>
    </recommendedName>
</protein>
<feature type="region of interest" description="Disordered" evidence="6">
    <location>
        <begin position="143"/>
        <end position="169"/>
    </location>
</feature>
<feature type="compositionally biased region" description="Basic residues" evidence="6">
    <location>
        <begin position="28"/>
        <end position="42"/>
    </location>
</feature>
<sequence length="810" mass="91349">MSLPAAEFNEPAPNNSSLSCELCRRVNKRNKGSIQQRRKRARTSILQTQPPNETYSDDERYETDNIHIASPAESGSVANSSYTRHQSTTVEVDPANNLTSRGELLTSEPGNSSDQRATASEGVHSPESHTLKVHDLSFILHPSHEPRQNSHRDDDGEDSPISDACSTATTDQSKLNRSCNLLGISQNSLNDLIDLYFANMTSFSLFRPHFRTKILAIPSSLELSSLLASMFSFSVRFCQSKEAQSLYQRFPSGSTLESIADHFRKLSIQFLDEAFEERGEDIPTLCILQALTLTTFQQLIKGARGRAWRSLGTCVRIAYELKLHLIDSDQMYQDMPPTHKSTESWCFDEEKRRTWWAIWEMDTFGSTVRRCPTAIDWSQNETRLPTDDDLWFRGENHKSCFLDPNPITRWKTLQQCGNQSPKAWFIVVNSLMREAQQLSSSPRAVLVSSANRNCTSSKEAQFFGRKPLLDISRGLGVIENSLQCFCMALPPSLRYYRETLEFPSNGSNNSLLMHHCSIYGIHIMIQLTRFMMYQHAVFGGGRREHCQVKATPRRGPQTPPTEPDMCHSDIISPDSDGLSLYAEAAEEVLMIITRSSGNHIHYVNPFLSSTVWLAAAVQLVYKYFGPLGTSKSLTESKFEVLQLNYTQFVNHWKMSANLLRNLEGLETTLKRFHTSPEAQYTPRRRYTTDKSVSTSYEDLLTQADFDTVSQPGLNTNQPSRASWIDEYPRDDTQNAATSTNHTNAYVLQPYQQQLELEQYPTGMTGTGLSNDLGFGNADATFDGYGFDLDVGTGMDWPGYINEVFSSGIMA</sequence>
<dbReference type="OrthoDB" id="3862662at2759"/>
<dbReference type="HOGENOM" id="CLU_007531_1_2_1"/>
<dbReference type="Proteomes" id="UP000054321">
    <property type="component" value="Unassembled WGS sequence"/>
</dbReference>
<feature type="domain" description="Xylanolytic transcriptional activator regulatory" evidence="7">
    <location>
        <begin position="307"/>
        <end position="391"/>
    </location>
</feature>
<keyword evidence="2" id="KW-0479">Metal-binding</keyword>
<dbReference type="InterPro" id="IPR050815">
    <property type="entry name" value="TF_fung"/>
</dbReference>
<dbReference type="EMBL" id="KN832896">
    <property type="protein sequence ID" value="KIM93350.1"/>
    <property type="molecule type" value="Genomic_DNA"/>
</dbReference>
<evidence type="ECO:0000256" key="5">
    <source>
        <dbReference type="ARBA" id="ARBA00023242"/>
    </source>
</evidence>
<feature type="compositionally biased region" description="Polar residues" evidence="6">
    <location>
        <begin position="44"/>
        <end position="54"/>
    </location>
</feature>
<dbReference type="GO" id="GO:0003677">
    <property type="term" value="F:DNA binding"/>
    <property type="evidence" value="ECO:0007669"/>
    <property type="project" value="InterPro"/>
</dbReference>
<organism evidence="8 9">
    <name type="scientific">Oidiodendron maius (strain Zn)</name>
    <dbReference type="NCBI Taxonomy" id="913774"/>
    <lineage>
        <taxon>Eukaryota</taxon>
        <taxon>Fungi</taxon>
        <taxon>Dikarya</taxon>
        <taxon>Ascomycota</taxon>
        <taxon>Pezizomycotina</taxon>
        <taxon>Leotiomycetes</taxon>
        <taxon>Leotiomycetes incertae sedis</taxon>
        <taxon>Myxotrichaceae</taxon>
        <taxon>Oidiodendron</taxon>
    </lineage>
</organism>
<accession>A0A0C3GAY9</accession>
<dbReference type="AlphaFoldDB" id="A0A0C3GAY9"/>
<feature type="region of interest" description="Disordered" evidence="6">
    <location>
        <begin position="28"/>
        <end position="128"/>
    </location>
</feature>
<dbReference type="Pfam" id="PF04082">
    <property type="entry name" value="Fungal_trans"/>
    <property type="match status" value="1"/>
</dbReference>
<dbReference type="PANTHER" id="PTHR47338">
    <property type="entry name" value="ZN(II)2CYS6 TRANSCRIPTION FACTOR (EUROFUNG)-RELATED"/>
    <property type="match status" value="1"/>
</dbReference>
<evidence type="ECO:0000256" key="2">
    <source>
        <dbReference type="ARBA" id="ARBA00022723"/>
    </source>
</evidence>
<comment type="subcellular location">
    <subcellularLocation>
        <location evidence="1">Nucleus</location>
    </subcellularLocation>
</comment>
<dbReference type="GO" id="GO:0008270">
    <property type="term" value="F:zinc ion binding"/>
    <property type="evidence" value="ECO:0007669"/>
    <property type="project" value="InterPro"/>
</dbReference>
<evidence type="ECO:0000256" key="4">
    <source>
        <dbReference type="ARBA" id="ARBA00023163"/>
    </source>
</evidence>
<dbReference type="InParanoid" id="A0A0C3GAY9"/>
<keyword evidence="9" id="KW-1185">Reference proteome</keyword>
<keyword evidence="4" id="KW-0804">Transcription</keyword>
<dbReference type="CDD" id="cd12148">
    <property type="entry name" value="fungal_TF_MHR"/>
    <property type="match status" value="1"/>
</dbReference>
<dbReference type="SMART" id="SM00906">
    <property type="entry name" value="Fungal_trans"/>
    <property type="match status" value="1"/>
</dbReference>
<evidence type="ECO:0000313" key="9">
    <source>
        <dbReference type="Proteomes" id="UP000054321"/>
    </source>
</evidence>
<evidence type="ECO:0000313" key="8">
    <source>
        <dbReference type="EMBL" id="KIM93350.1"/>
    </source>
</evidence>
<feature type="compositionally biased region" description="Basic and acidic residues" evidence="6">
    <location>
        <begin position="143"/>
        <end position="154"/>
    </location>
</feature>
<feature type="compositionally biased region" description="Polar residues" evidence="6">
    <location>
        <begin position="108"/>
        <end position="118"/>
    </location>
</feature>
<feature type="compositionally biased region" description="Polar residues" evidence="6">
    <location>
        <begin position="76"/>
        <end position="100"/>
    </location>
</feature>
<dbReference type="PANTHER" id="PTHR47338:SF10">
    <property type="entry name" value="TRANSCRIPTION FACTOR DOMAIN-CONTAINING PROTEIN-RELATED"/>
    <property type="match status" value="1"/>
</dbReference>
<dbReference type="GO" id="GO:0005634">
    <property type="term" value="C:nucleus"/>
    <property type="evidence" value="ECO:0007669"/>
    <property type="project" value="UniProtKB-SubCell"/>
</dbReference>
<keyword evidence="5" id="KW-0539">Nucleus</keyword>
<evidence type="ECO:0000256" key="1">
    <source>
        <dbReference type="ARBA" id="ARBA00004123"/>
    </source>
</evidence>
<dbReference type="GO" id="GO:0000981">
    <property type="term" value="F:DNA-binding transcription factor activity, RNA polymerase II-specific"/>
    <property type="evidence" value="ECO:0007669"/>
    <property type="project" value="InterPro"/>
</dbReference>
<dbReference type="GO" id="GO:0006351">
    <property type="term" value="P:DNA-templated transcription"/>
    <property type="evidence" value="ECO:0007669"/>
    <property type="project" value="InterPro"/>
</dbReference>
<proteinExistence type="predicted"/>